<dbReference type="PANTHER" id="PTHR43773">
    <property type="entry name" value="MAGNESIUM TRANSPORTER MGTE"/>
    <property type="match status" value="1"/>
</dbReference>
<dbReference type="InterPro" id="IPR000644">
    <property type="entry name" value="CBS_dom"/>
</dbReference>
<dbReference type="GO" id="GO:0016020">
    <property type="term" value="C:membrane"/>
    <property type="evidence" value="ECO:0007669"/>
    <property type="project" value="InterPro"/>
</dbReference>
<dbReference type="InterPro" id="IPR011033">
    <property type="entry name" value="PRC_barrel-like_sf"/>
</dbReference>
<keyword evidence="1" id="KW-0129">CBS domain</keyword>
<protein>
    <submittedName>
        <fullName evidence="3">MgtE integral membrane protein</fullName>
    </submittedName>
</protein>
<dbReference type="SUPFAM" id="SSF50346">
    <property type="entry name" value="PRC-barrel domain"/>
    <property type="match status" value="1"/>
</dbReference>
<gene>
    <name evidence="3" type="ORF">NCTC10742_04247</name>
</gene>
<reference evidence="3 4" key="1">
    <citation type="submission" date="2018-06" db="EMBL/GenBank/DDBJ databases">
        <authorList>
            <consortium name="Pathogen Informatics"/>
            <person name="Doyle S."/>
        </authorList>
    </citation>
    <scope>NUCLEOTIDE SEQUENCE [LARGE SCALE GENOMIC DNA]</scope>
    <source>
        <strain evidence="3 4">NCTC10742</strain>
    </source>
</reference>
<dbReference type="SMART" id="SM00924">
    <property type="entry name" value="MgtE_N"/>
    <property type="match status" value="1"/>
</dbReference>
<proteinExistence type="predicted"/>
<dbReference type="CDD" id="cd04606">
    <property type="entry name" value="CBS_pair_Mg_transporter"/>
    <property type="match status" value="1"/>
</dbReference>
<name>A0A378SQD3_9MYCO</name>
<dbReference type="SUPFAM" id="SSF158791">
    <property type="entry name" value="MgtE N-terminal domain-like"/>
    <property type="match status" value="1"/>
</dbReference>
<dbReference type="AlphaFoldDB" id="A0A378SQD3"/>
<dbReference type="RefSeq" id="WP_115328062.1">
    <property type="nucleotide sequence ID" value="NZ_JACKST010000049.1"/>
</dbReference>
<dbReference type="InterPro" id="IPR006669">
    <property type="entry name" value="MgtE_transporter"/>
</dbReference>
<dbReference type="InterPro" id="IPR038076">
    <property type="entry name" value="MgtE_N_sf"/>
</dbReference>
<organism evidence="3 4">
    <name type="scientific">Mycolicibacterium gilvum</name>
    <dbReference type="NCBI Taxonomy" id="1804"/>
    <lineage>
        <taxon>Bacteria</taxon>
        <taxon>Bacillati</taxon>
        <taxon>Actinomycetota</taxon>
        <taxon>Actinomycetes</taxon>
        <taxon>Mycobacteriales</taxon>
        <taxon>Mycobacteriaceae</taxon>
        <taxon>Mycolicibacterium</taxon>
    </lineage>
</organism>
<dbReference type="GO" id="GO:0015095">
    <property type="term" value="F:magnesium ion transmembrane transporter activity"/>
    <property type="evidence" value="ECO:0007669"/>
    <property type="project" value="InterPro"/>
</dbReference>
<dbReference type="Pfam" id="PF03448">
    <property type="entry name" value="MgtE_N"/>
    <property type="match status" value="1"/>
</dbReference>
<dbReference type="InterPro" id="IPR046342">
    <property type="entry name" value="CBS_dom_sf"/>
</dbReference>
<dbReference type="Pfam" id="PF26205">
    <property type="entry name" value="SH3_actinomycetes"/>
    <property type="match status" value="1"/>
</dbReference>
<dbReference type="PROSITE" id="PS51371">
    <property type="entry name" value="CBS"/>
    <property type="match status" value="1"/>
</dbReference>
<dbReference type="EMBL" id="UGQM01000001">
    <property type="protein sequence ID" value="STZ44999.1"/>
    <property type="molecule type" value="Genomic_DNA"/>
</dbReference>
<feature type="domain" description="CBS" evidence="2">
    <location>
        <begin position="360"/>
        <end position="420"/>
    </location>
</feature>
<dbReference type="SUPFAM" id="SSF54631">
    <property type="entry name" value="CBS-domain pair"/>
    <property type="match status" value="1"/>
</dbReference>
<dbReference type="Gene3D" id="3.10.580.10">
    <property type="entry name" value="CBS-domain"/>
    <property type="match status" value="1"/>
</dbReference>
<dbReference type="Gene3D" id="1.25.60.10">
    <property type="entry name" value="MgtE N-terminal domain-like"/>
    <property type="match status" value="1"/>
</dbReference>
<dbReference type="Proteomes" id="UP000254291">
    <property type="component" value="Unassembled WGS sequence"/>
</dbReference>
<dbReference type="InterPro" id="IPR006668">
    <property type="entry name" value="Mg_transptr_MgtE_intracell_dom"/>
</dbReference>
<dbReference type="InterPro" id="IPR058838">
    <property type="entry name" value="SH3_actinomycetes"/>
</dbReference>
<evidence type="ECO:0000313" key="4">
    <source>
        <dbReference type="Proteomes" id="UP000254291"/>
    </source>
</evidence>
<evidence type="ECO:0000313" key="3">
    <source>
        <dbReference type="EMBL" id="STZ44999.1"/>
    </source>
</evidence>
<accession>A0A378SQD3</accession>
<evidence type="ECO:0000256" key="1">
    <source>
        <dbReference type="PROSITE-ProRule" id="PRU00703"/>
    </source>
</evidence>
<dbReference type="PANTHER" id="PTHR43773:SF1">
    <property type="entry name" value="MAGNESIUM TRANSPORTER MGTE"/>
    <property type="match status" value="1"/>
</dbReference>
<evidence type="ECO:0000259" key="2">
    <source>
        <dbReference type="PROSITE" id="PS51371"/>
    </source>
</evidence>
<dbReference type="Pfam" id="PF00571">
    <property type="entry name" value="CBS"/>
    <property type="match status" value="2"/>
</dbReference>
<sequence>MASVNRVYAARLAGMVVLGPDGESIGRVRDVVIGISVVRQQPRVLGLVIELLSRRRIFVPILRVTAIEPGAVTLSTGNVSLRRFSQRPGEVLVLGQVVETRVRVDDPDLPALAGLDVVVVDLGIEQTRTRDWVVTRVAVRPQRRLGRRSNVYTTEWDHVQGLTPAGLAMPDQGVAQLLEQFEDKRPVEVADAIRELPGKRRHEVVNALDDERLADVLQELPEEEQVELLRQLKTDRAADVLEAMDPDDAADLLGTMTPADAEQLLRRMDPEDSEDVRRLLSHSPNTAGGLMTSEPVVLAPDTTVAEALARVRDPDLTPALASLVFVVRPPTATPTGHYLGCVHLQRLLREPPATLVSGIIDSDLPQLAPEDSLGALTRYFAAYNLVCGPVVDEENHLLGAVSVDDVLDHLLPDNWRERESEPLIVSVEGRHE</sequence>